<name>A0ABQ1TZ32_9GAMM</name>
<gene>
    <name evidence="1" type="ORF">GCM10008027_35450</name>
</gene>
<comment type="caution">
    <text evidence="1">The sequence shown here is derived from an EMBL/GenBank/DDBJ whole genome shotgun (WGS) entry which is preliminary data.</text>
</comment>
<dbReference type="RefSeq" id="WP_188730710.1">
    <property type="nucleotide sequence ID" value="NZ_BMIT01000017.1"/>
</dbReference>
<keyword evidence="2" id="KW-1185">Reference proteome</keyword>
<dbReference type="Proteomes" id="UP000638462">
    <property type="component" value="Unassembled WGS sequence"/>
</dbReference>
<dbReference type="EMBL" id="BMIT01000017">
    <property type="protein sequence ID" value="GGF07461.1"/>
    <property type="molecule type" value="Genomic_DNA"/>
</dbReference>
<evidence type="ECO:0000313" key="2">
    <source>
        <dbReference type="Proteomes" id="UP000638462"/>
    </source>
</evidence>
<accession>A0ABQ1TZ32</accession>
<evidence type="ECO:0008006" key="3">
    <source>
        <dbReference type="Google" id="ProtNLM"/>
    </source>
</evidence>
<proteinExistence type="predicted"/>
<organism evidence="1 2">
    <name type="scientific">Pseudoalteromonas gelatinilytica</name>
    <dbReference type="NCBI Taxonomy" id="1703256"/>
    <lineage>
        <taxon>Bacteria</taxon>
        <taxon>Pseudomonadati</taxon>
        <taxon>Pseudomonadota</taxon>
        <taxon>Gammaproteobacteria</taxon>
        <taxon>Alteromonadales</taxon>
        <taxon>Pseudoalteromonadaceae</taxon>
        <taxon>Pseudoalteromonas</taxon>
    </lineage>
</organism>
<reference evidence="2" key="1">
    <citation type="journal article" date="2019" name="Int. J. Syst. Evol. Microbiol.">
        <title>The Global Catalogue of Microorganisms (GCM) 10K type strain sequencing project: providing services to taxonomists for standard genome sequencing and annotation.</title>
        <authorList>
            <consortium name="The Broad Institute Genomics Platform"/>
            <consortium name="The Broad Institute Genome Sequencing Center for Infectious Disease"/>
            <person name="Wu L."/>
            <person name="Ma J."/>
        </authorList>
    </citation>
    <scope>NUCLEOTIDE SEQUENCE [LARGE SCALE GENOMIC DNA]</scope>
    <source>
        <strain evidence="2">CGMCC 1.15394</strain>
    </source>
</reference>
<protein>
    <recommendedName>
        <fullName evidence="3">Integrase</fullName>
    </recommendedName>
</protein>
<evidence type="ECO:0000313" key="1">
    <source>
        <dbReference type="EMBL" id="GGF07461.1"/>
    </source>
</evidence>
<sequence>MTDPQCYPESLKSKNKQLLLAEQNRVAAELVAKRDVSPLAYNPHAKQLTVPKAGSSPTFVIRLRASDCHNKRLIFGALNAAWYRYFMTEDFTDNRKQKFVFANFLWEFLKEHTITKANRDNILKDFEAWRVKDCNVKTQSTGLKWLNLCIQSALGLDAFASTLSQSDIDYLQRLSETSSAPPDDVDAVNLNHWFSQHTWLRRDDVGIGHELYTRLSSPKMLMDSFRVTVENILLHIQNCKDTLLDLFQCSQLSPCVFPDLRALDNANETKNESKVRVLKAKELTFSILCDAITKLDVRPEKLNSALELAVFSNCPAQFRADTLDRLNSSKPLSYAVKKQGKSIFRYSSSLNSGLFDCDFLSDLAAAAMAPQGEIKRMPVCKAEQLLFSWLMAYQTVQKSDIPKLTLSDFKFLRRVNGQITHIECEYFKSRSNSIHQVRTLPTKDPMGRAILRYLTDVTALNERHIPLTVPYRPQSLGAGTLVGRLMLLCDETSISNELMTRFQEQRVTPVFMNAMLALIRNGVHPRNRRSKQKVYETVTVDAFFGCSQVKTSAVYAKAVAFDPTTLLNPRSHTDNTERANYLCKNNEDWQNRCGRITRAVMSDIATNVFRSSNADKASFESEFSNAIEAIKQRSEETLLRMKLVTEKASGRVDELGVNRSSQPVEGILPDALYLEDSPETVLKLTHYLTELERKHKALLKVAPEFLFATALPTAEWIECLFDNKRFSKESLEKGLVLYNNYANILPPQFTAQIT</sequence>